<organism evidence="1 2">
    <name type="scientific">Lactuca sativa</name>
    <name type="common">Garden lettuce</name>
    <dbReference type="NCBI Taxonomy" id="4236"/>
    <lineage>
        <taxon>Eukaryota</taxon>
        <taxon>Viridiplantae</taxon>
        <taxon>Streptophyta</taxon>
        <taxon>Embryophyta</taxon>
        <taxon>Tracheophyta</taxon>
        <taxon>Spermatophyta</taxon>
        <taxon>Magnoliopsida</taxon>
        <taxon>eudicotyledons</taxon>
        <taxon>Gunneridae</taxon>
        <taxon>Pentapetalae</taxon>
        <taxon>asterids</taxon>
        <taxon>campanulids</taxon>
        <taxon>Asterales</taxon>
        <taxon>Asteraceae</taxon>
        <taxon>Cichorioideae</taxon>
        <taxon>Cichorieae</taxon>
        <taxon>Lactucinae</taxon>
        <taxon>Lactuca</taxon>
    </lineage>
</organism>
<protein>
    <recommendedName>
        <fullName evidence="3">Helitron helicase-like domain-containing protein</fullName>
    </recommendedName>
</protein>
<proteinExistence type="predicted"/>
<reference evidence="1 2" key="1">
    <citation type="journal article" date="2017" name="Nat. Commun.">
        <title>Genome assembly with in vitro proximity ligation data and whole-genome triplication in lettuce.</title>
        <authorList>
            <person name="Reyes-Chin-Wo S."/>
            <person name="Wang Z."/>
            <person name="Yang X."/>
            <person name="Kozik A."/>
            <person name="Arikit S."/>
            <person name="Song C."/>
            <person name="Xia L."/>
            <person name="Froenicke L."/>
            <person name="Lavelle D.O."/>
            <person name="Truco M.J."/>
            <person name="Xia R."/>
            <person name="Zhu S."/>
            <person name="Xu C."/>
            <person name="Xu H."/>
            <person name="Xu X."/>
            <person name="Cox K."/>
            <person name="Korf I."/>
            <person name="Meyers B.C."/>
            <person name="Michelmore R.W."/>
        </authorList>
    </citation>
    <scope>NUCLEOTIDE SEQUENCE [LARGE SCALE GENOMIC DNA]</scope>
    <source>
        <strain evidence="2">cv. Salinas</strain>
        <tissue evidence="1">Seedlings</tissue>
    </source>
</reference>
<dbReference type="AlphaFoldDB" id="A0A9R1VY61"/>
<evidence type="ECO:0008006" key="3">
    <source>
        <dbReference type="Google" id="ProtNLM"/>
    </source>
</evidence>
<dbReference type="EMBL" id="NBSK02000004">
    <property type="protein sequence ID" value="KAJ0214033.1"/>
    <property type="molecule type" value="Genomic_DNA"/>
</dbReference>
<name>A0A9R1VY61_LACSA</name>
<gene>
    <name evidence="1" type="ORF">LSAT_V11C400177910</name>
</gene>
<sequence length="417" mass="47513">MEYAQQSFKSTSNYTMTTPLSNITNDISKFFSHQFSYYIMSRNRQYSILSNDMTATSSLVVTRDNSINLSLRNKKSKRKISNIYHLPIDLKSDEHLNVQHNHVQLISGISKDYFDHGDQSFVCTSCHAKLWQNEALKGNKDGNKTSFSMCCAPEDYQNLYRFVHPEGKHFLNNIRMFNSMFSFTSMGGKVDSSVNKGKGPYIFRLSGQNYHCMGSLLPIDGSKPKFSQLYIYDTDNELSNRQHAFSTQKDGCNSTSKQLDIEIIRFLKVMLDSTNELVKCYRMARDCFNASPNIDLKLRLIGRRQHDGRTYNLPIASEVAALIVGDIGNSIDNRDIIVKTKSSSLQRINELHPAYLAPQYPLLFPYGDDGYRVDIPHRVLRCESYETLRNVKNNGNTDISNIGQRVILPSSFTGGAR</sequence>
<dbReference type="Proteomes" id="UP000235145">
    <property type="component" value="Unassembled WGS sequence"/>
</dbReference>
<dbReference type="PANTHER" id="PTHR45786">
    <property type="entry name" value="DNA BINDING PROTEIN-LIKE"/>
    <property type="match status" value="1"/>
</dbReference>
<comment type="caution">
    <text evidence="1">The sequence shown here is derived from an EMBL/GenBank/DDBJ whole genome shotgun (WGS) entry which is preliminary data.</text>
</comment>
<keyword evidence="2" id="KW-1185">Reference proteome</keyword>
<evidence type="ECO:0000313" key="2">
    <source>
        <dbReference type="Proteomes" id="UP000235145"/>
    </source>
</evidence>
<evidence type="ECO:0000313" key="1">
    <source>
        <dbReference type="EMBL" id="KAJ0214033.1"/>
    </source>
</evidence>
<accession>A0A9R1VY61</accession>
<dbReference type="PANTHER" id="PTHR45786:SF66">
    <property type="entry name" value="HOOK MOTIF PROTEIN, PUTATIVE-RELATED"/>
    <property type="match status" value="1"/>
</dbReference>